<keyword evidence="2" id="KW-0540">Nuclease</keyword>
<evidence type="ECO:0000256" key="4">
    <source>
        <dbReference type="ARBA" id="ARBA00022801"/>
    </source>
</evidence>
<evidence type="ECO:0000259" key="8">
    <source>
        <dbReference type="Pfam" id="PF08340"/>
    </source>
</evidence>
<evidence type="ECO:0000256" key="3">
    <source>
        <dbReference type="ARBA" id="ARBA00022759"/>
    </source>
</evidence>
<keyword evidence="10" id="KW-1185">Reference proteome</keyword>
<feature type="region of interest" description="Disordered" evidence="6">
    <location>
        <begin position="1"/>
        <end position="24"/>
    </location>
</feature>
<evidence type="ECO:0000256" key="6">
    <source>
        <dbReference type="SAM" id="MobiDB-lite"/>
    </source>
</evidence>
<dbReference type="GO" id="GO:0016787">
    <property type="term" value="F:hydrolase activity"/>
    <property type="evidence" value="ECO:0007669"/>
    <property type="project" value="UniProtKB-KW"/>
</dbReference>
<dbReference type="InterPro" id="IPR005229">
    <property type="entry name" value="YicC/YloC-like"/>
</dbReference>
<reference evidence="9 10" key="1">
    <citation type="submission" date="2024-08" db="EMBL/GenBank/DDBJ databases">
        <authorList>
            <person name="Lu H."/>
        </authorList>
    </citation>
    <scope>NUCLEOTIDE SEQUENCE [LARGE SCALE GENOMIC DNA]</scope>
    <source>
        <strain evidence="9 10">LKC17W</strain>
    </source>
</reference>
<dbReference type="Pfam" id="PF03755">
    <property type="entry name" value="YicC-like_N"/>
    <property type="match status" value="1"/>
</dbReference>
<dbReference type="NCBIfam" id="TIGR00255">
    <property type="entry name" value="YicC/YloC family endoribonuclease"/>
    <property type="match status" value="1"/>
</dbReference>
<organism evidence="9 10">
    <name type="scientific">Pelomonas margarita</name>
    <dbReference type="NCBI Taxonomy" id="3299031"/>
    <lineage>
        <taxon>Bacteria</taxon>
        <taxon>Pseudomonadati</taxon>
        <taxon>Pseudomonadota</taxon>
        <taxon>Betaproteobacteria</taxon>
        <taxon>Burkholderiales</taxon>
        <taxon>Sphaerotilaceae</taxon>
        <taxon>Roseateles</taxon>
    </lineage>
</organism>
<comment type="cofactor">
    <cofactor evidence="1">
        <name>a divalent metal cation</name>
        <dbReference type="ChEBI" id="CHEBI:60240"/>
    </cofactor>
</comment>
<proteinExistence type="inferred from homology"/>
<dbReference type="InterPro" id="IPR013527">
    <property type="entry name" value="YicC-like_N"/>
</dbReference>
<evidence type="ECO:0000256" key="1">
    <source>
        <dbReference type="ARBA" id="ARBA00001968"/>
    </source>
</evidence>
<dbReference type="EC" id="3.1.-.-" evidence="9"/>
<evidence type="ECO:0000256" key="2">
    <source>
        <dbReference type="ARBA" id="ARBA00022722"/>
    </source>
</evidence>
<dbReference type="RefSeq" id="WP_394396687.1">
    <property type="nucleotide sequence ID" value="NZ_JBIGHW010000003.1"/>
</dbReference>
<sequence length="304" mass="33879">MPVYSMTGYANSTAQPPKADDGTTLSQASVSVELRSVNGRFLDLSLRMPEELRGLEPQLRELIAARFKRGKIELRINTQRETDGSWPQPHPEQLNRLANLESKVRTWLPQATPLSVHEALNWCKAGGSTTAQLDGPTLEAARACVEGLAESREREGEKLVLILTERIKRLRELADEAEPLLPAVVARQQQRFLERWQEALASTGAASSVPQEALQERALNEAAAFAIRIDVAEELARLRAHLDELTRLLKKGGELGKRLDFLIQELHREANTLGSKSAALELTNVSVEMKVAIEQMREQVQNIE</sequence>
<evidence type="ECO:0000313" key="9">
    <source>
        <dbReference type="EMBL" id="MFG6440554.1"/>
    </source>
</evidence>
<dbReference type="PANTHER" id="PTHR30636">
    <property type="entry name" value="UPF0701 PROTEIN YICC"/>
    <property type="match status" value="1"/>
</dbReference>
<evidence type="ECO:0000259" key="7">
    <source>
        <dbReference type="Pfam" id="PF03755"/>
    </source>
</evidence>
<accession>A0ABW7FFQ0</accession>
<dbReference type="Proteomes" id="UP001606301">
    <property type="component" value="Unassembled WGS sequence"/>
</dbReference>
<feature type="domain" description="Endoribonuclease YicC-like C-terminal" evidence="8">
    <location>
        <begin position="182"/>
        <end position="304"/>
    </location>
</feature>
<dbReference type="Pfam" id="PF08340">
    <property type="entry name" value="YicC-like_C"/>
    <property type="match status" value="1"/>
</dbReference>
<protein>
    <submittedName>
        <fullName evidence="9">YicC/YloC family endoribonuclease</fullName>
        <ecNumber evidence="9">3.1.-.-</ecNumber>
    </submittedName>
</protein>
<comment type="caution">
    <text evidence="9">The sequence shown here is derived from an EMBL/GenBank/DDBJ whole genome shotgun (WGS) entry which is preliminary data.</text>
</comment>
<dbReference type="EMBL" id="JBIGHW010000003">
    <property type="protein sequence ID" value="MFG6440554.1"/>
    <property type="molecule type" value="Genomic_DNA"/>
</dbReference>
<dbReference type="PANTHER" id="PTHR30636:SF3">
    <property type="entry name" value="UPF0701 PROTEIN YICC"/>
    <property type="match status" value="1"/>
</dbReference>
<comment type="similarity">
    <text evidence="5">Belongs to the YicC/YloC family.</text>
</comment>
<name>A0ABW7FFQ0_9BURK</name>
<feature type="domain" description="Endoribonuclease YicC-like N-terminal" evidence="7">
    <location>
        <begin position="3"/>
        <end position="159"/>
    </location>
</feature>
<keyword evidence="3" id="KW-0255">Endonuclease</keyword>
<gene>
    <name evidence="9" type="ORF">ACG0Z3_07650</name>
</gene>
<keyword evidence="4 9" id="KW-0378">Hydrolase</keyword>
<evidence type="ECO:0000256" key="5">
    <source>
        <dbReference type="ARBA" id="ARBA00035648"/>
    </source>
</evidence>
<evidence type="ECO:0000313" key="10">
    <source>
        <dbReference type="Proteomes" id="UP001606301"/>
    </source>
</evidence>
<dbReference type="InterPro" id="IPR013551">
    <property type="entry name" value="YicC-like_C"/>
</dbReference>